<evidence type="ECO:0000256" key="3">
    <source>
        <dbReference type="ARBA" id="ARBA00022801"/>
    </source>
</evidence>
<dbReference type="CDD" id="cd00841">
    <property type="entry name" value="MPP_YfcE"/>
    <property type="match status" value="1"/>
</dbReference>
<dbReference type="InterPro" id="IPR020935">
    <property type="entry name" value="PdiEstase_YfcE_CS"/>
</dbReference>
<dbReference type="InterPro" id="IPR029052">
    <property type="entry name" value="Metallo-depent_PP-like"/>
</dbReference>
<organism evidence="7 8">
    <name type="scientific">Natranaeroarchaeum sulfidigenes</name>
    <dbReference type="NCBI Taxonomy" id="2784880"/>
    <lineage>
        <taxon>Archaea</taxon>
        <taxon>Methanobacteriati</taxon>
        <taxon>Methanobacteriota</taxon>
        <taxon>Stenosarchaea group</taxon>
        <taxon>Halobacteria</taxon>
        <taxon>Halobacteriales</taxon>
        <taxon>Natronoarchaeaceae</taxon>
        <taxon>Natranaeroarchaeum</taxon>
    </lineage>
</organism>
<dbReference type="GO" id="GO:0016787">
    <property type="term" value="F:hydrolase activity"/>
    <property type="evidence" value="ECO:0007669"/>
    <property type="project" value="UniProtKB-UniRule"/>
</dbReference>
<evidence type="ECO:0000256" key="5">
    <source>
        <dbReference type="SAM" id="MobiDB-lite"/>
    </source>
</evidence>
<evidence type="ECO:0000313" key="7">
    <source>
        <dbReference type="EMBL" id="QSG01584.1"/>
    </source>
</evidence>
<comment type="similarity">
    <text evidence="1 4">Belongs to the metallophosphoesterase superfamily. YfcE family.</text>
</comment>
<feature type="compositionally biased region" description="Basic and acidic residues" evidence="5">
    <location>
        <begin position="131"/>
        <end position="143"/>
    </location>
</feature>
<dbReference type="Gene3D" id="3.60.21.10">
    <property type="match status" value="1"/>
</dbReference>
<dbReference type="KEGG" id="hara:AArcS_0354"/>
<dbReference type="GeneID" id="70683737"/>
<dbReference type="GO" id="GO:0046872">
    <property type="term" value="F:metal ion binding"/>
    <property type="evidence" value="ECO:0007669"/>
    <property type="project" value="UniProtKB-KW"/>
</dbReference>
<dbReference type="PROSITE" id="PS01269">
    <property type="entry name" value="UPF0025"/>
    <property type="match status" value="1"/>
</dbReference>
<dbReference type="Proteomes" id="UP000663586">
    <property type="component" value="Chromosome"/>
</dbReference>
<name>A0A897MLU1_9EURY</name>
<accession>A0A897MLU1</accession>
<dbReference type="AlphaFoldDB" id="A0A897MLU1"/>
<dbReference type="EMBL" id="CP064786">
    <property type="protein sequence ID" value="QSG01584.1"/>
    <property type="molecule type" value="Genomic_DNA"/>
</dbReference>
<dbReference type="RefSeq" id="WP_238478702.1">
    <property type="nucleotide sequence ID" value="NZ_CP064786.1"/>
</dbReference>
<sequence length="169" mass="18169">MLTICSDTHSLDGHALTGRTLEAVREADQVIHAGDFTSTSALDAFQDEAKRLDAVHGNADRMAVRDRLPTARIVEYEGIRFAVTHRKRGGATALSLFGRQREADVVVSGHSHQPSVVDADGLTLLNPGSHADPRGNRPGHAELEPAAGGLDGRLCQPDGTVFEEFRIEP</sequence>
<proteinExistence type="inferred from homology"/>
<evidence type="ECO:0000313" key="8">
    <source>
        <dbReference type="Proteomes" id="UP000663586"/>
    </source>
</evidence>
<dbReference type="InterPro" id="IPR024654">
    <property type="entry name" value="Calcineurin-like_PHP_lpxH"/>
</dbReference>
<protein>
    <recommendedName>
        <fullName evidence="4">Phosphoesterase</fullName>
        <ecNumber evidence="4">3.1.4.-</ecNumber>
    </recommendedName>
</protein>
<gene>
    <name evidence="7" type="ORF">AArcS_0354</name>
</gene>
<dbReference type="InterPro" id="IPR000979">
    <property type="entry name" value="Phosphodiesterase_MJ0936/Vps29"/>
</dbReference>
<feature type="region of interest" description="Disordered" evidence="5">
    <location>
        <begin position="125"/>
        <end position="154"/>
    </location>
</feature>
<keyword evidence="8" id="KW-1185">Reference proteome</keyword>
<dbReference type="EC" id="3.1.4.-" evidence="4"/>
<reference evidence="7" key="1">
    <citation type="submission" date="2020-11" db="EMBL/GenBank/DDBJ databases">
        <title>Carbohydrate-dependent, anaerobic sulfur respiration: A novel catabolism in halophilic archaea.</title>
        <authorList>
            <person name="Sorokin D.Y."/>
            <person name="Messina E."/>
            <person name="Smedile F."/>
            <person name="La Cono V."/>
            <person name="Hallsworth J.E."/>
            <person name="Yakimov M.M."/>
        </authorList>
    </citation>
    <scope>NUCLEOTIDE SEQUENCE</scope>
    <source>
        <strain evidence="7">AArc-S</strain>
    </source>
</reference>
<evidence type="ECO:0000256" key="1">
    <source>
        <dbReference type="ARBA" id="ARBA00008950"/>
    </source>
</evidence>
<dbReference type="SUPFAM" id="SSF56300">
    <property type="entry name" value="Metallo-dependent phosphatases"/>
    <property type="match status" value="1"/>
</dbReference>
<feature type="domain" description="Calcineurin-like phosphoesterase" evidence="6">
    <location>
        <begin position="2"/>
        <end position="138"/>
    </location>
</feature>
<dbReference type="NCBIfam" id="TIGR00040">
    <property type="entry name" value="yfcE"/>
    <property type="match status" value="1"/>
</dbReference>
<evidence type="ECO:0000256" key="4">
    <source>
        <dbReference type="RuleBase" id="RU362039"/>
    </source>
</evidence>
<evidence type="ECO:0000259" key="6">
    <source>
        <dbReference type="Pfam" id="PF12850"/>
    </source>
</evidence>
<comment type="cofactor">
    <cofactor evidence="4">
        <name>a divalent metal cation</name>
        <dbReference type="ChEBI" id="CHEBI:60240"/>
    </cofactor>
</comment>
<keyword evidence="3" id="KW-0378">Hydrolase</keyword>
<dbReference type="InterPro" id="IPR041802">
    <property type="entry name" value="MPP_YfcE"/>
</dbReference>
<evidence type="ECO:0000256" key="2">
    <source>
        <dbReference type="ARBA" id="ARBA00022723"/>
    </source>
</evidence>
<keyword evidence="2 4" id="KW-0479">Metal-binding</keyword>
<dbReference type="Pfam" id="PF12850">
    <property type="entry name" value="Metallophos_2"/>
    <property type="match status" value="1"/>
</dbReference>
<dbReference type="PANTHER" id="PTHR11124">
    <property type="entry name" value="VACUOLAR SORTING PROTEIN VPS29"/>
    <property type="match status" value="1"/>
</dbReference>